<reference evidence="1 2" key="1">
    <citation type="submission" date="2019-05" db="EMBL/GenBank/DDBJ databases">
        <title>Another draft genome of Portunus trituberculatus and its Hox gene families provides insights of decapod evolution.</title>
        <authorList>
            <person name="Jeong J.-H."/>
            <person name="Song I."/>
            <person name="Kim S."/>
            <person name="Choi T."/>
            <person name="Kim D."/>
            <person name="Ryu S."/>
            <person name="Kim W."/>
        </authorList>
    </citation>
    <scope>NUCLEOTIDE SEQUENCE [LARGE SCALE GENOMIC DNA]</scope>
    <source>
        <tissue evidence="1">Muscle</tissue>
    </source>
</reference>
<name>A0A5B7JDM0_PORTR</name>
<gene>
    <name evidence="1" type="ORF">E2C01_087270</name>
</gene>
<protein>
    <submittedName>
        <fullName evidence="1">Uncharacterized protein</fullName>
    </submittedName>
</protein>
<organism evidence="1 2">
    <name type="scientific">Portunus trituberculatus</name>
    <name type="common">Swimming crab</name>
    <name type="synonym">Neptunus trituberculatus</name>
    <dbReference type="NCBI Taxonomy" id="210409"/>
    <lineage>
        <taxon>Eukaryota</taxon>
        <taxon>Metazoa</taxon>
        <taxon>Ecdysozoa</taxon>
        <taxon>Arthropoda</taxon>
        <taxon>Crustacea</taxon>
        <taxon>Multicrustacea</taxon>
        <taxon>Malacostraca</taxon>
        <taxon>Eumalacostraca</taxon>
        <taxon>Eucarida</taxon>
        <taxon>Decapoda</taxon>
        <taxon>Pleocyemata</taxon>
        <taxon>Brachyura</taxon>
        <taxon>Eubrachyura</taxon>
        <taxon>Portunoidea</taxon>
        <taxon>Portunidae</taxon>
        <taxon>Portuninae</taxon>
        <taxon>Portunus</taxon>
    </lineage>
</organism>
<sequence length="10" mass="1131">MISGRITAPW</sequence>
<accession>A0A5B7JDM0</accession>
<comment type="caution">
    <text evidence="1">The sequence shown here is derived from an EMBL/GenBank/DDBJ whole genome shotgun (WGS) entry which is preliminary data.</text>
</comment>
<proteinExistence type="predicted"/>
<dbReference type="Proteomes" id="UP000324222">
    <property type="component" value="Unassembled WGS sequence"/>
</dbReference>
<keyword evidence="2" id="KW-1185">Reference proteome</keyword>
<dbReference type="EMBL" id="VSRR010090434">
    <property type="protein sequence ID" value="MPC92196.1"/>
    <property type="molecule type" value="Genomic_DNA"/>
</dbReference>
<evidence type="ECO:0000313" key="1">
    <source>
        <dbReference type="EMBL" id="MPC92196.1"/>
    </source>
</evidence>
<evidence type="ECO:0000313" key="2">
    <source>
        <dbReference type="Proteomes" id="UP000324222"/>
    </source>
</evidence>